<feature type="domain" description="Helicase ATP-binding" evidence="3">
    <location>
        <begin position="108"/>
        <end position="306"/>
    </location>
</feature>
<keyword evidence="6" id="KW-1185">Reference proteome</keyword>
<evidence type="ECO:0000259" key="3">
    <source>
        <dbReference type="PROSITE" id="PS51192"/>
    </source>
</evidence>
<evidence type="ECO:0000313" key="6">
    <source>
        <dbReference type="Proteomes" id="UP000199305"/>
    </source>
</evidence>
<dbReference type="STRING" id="658219.SAMN05216212_2781"/>
<name>A0A1G9DFG2_9GAMM</name>
<evidence type="ECO:0000256" key="2">
    <source>
        <dbReference type="ARBA" id="ARBA00022840"/>
    </source>
</evidence>
<protein>
    <submittedName>
        <fullName evidence="5">Helicase conserved C-terminal domain-containing protein</fullName>
    </submittedName>
</protein>
<dbReference type="CDD" id="cd17923">
    <property type="entry name" value="DEXHc_Hrq1-like"/>
    <property type="match status" value="1"/>
</dbReference>
<dbReference type="GO" id="GO:0006289">
    <property type="term" value="P:nucleotide-excision repair"/>
    <property type="evidence" value="ECO:0007669"/>
    <property type="project" value="TreeGrafter"/>
</dbReference>
<dbReference type="InterPro" id="IPR027417">
    <property type="entry name" value="P-loop_NTPase"/>
</dbReference>
<dbReference type="GO" id="GO:0036297">
    <property type="term" value="P:interstrand cross-link repair"/>
    <property type="evidence" value="ECO:0007669"/>
    <property type="project" value="TreeGrafter"/>
</dbReference>
<dbReference type="GO" id="GO:0005524">
    <property type="term" value="F:ATP binding"/>
    <property type="evidence" value="ECO:0007669"/>
    <property type="project" value="UniProtKB-KW"/>
</dbReference>
<dbReference type="Gene3D" id="3.40.50.300">
    <property type="entry name" value="P-loop containing nucleotide triphosphate hydrolases"/>
    <property type="match status" value="2"/>
</dbReference>
<dbReference type="Pfam" id="PF09369">
    <property type="entry name" value="MZB"/>
    <property type="match status" value="1"/>
</dbReference>
<dbReference type="InterPro" id="IPR018973">
    <property type="entry name" value="MZB"/>
</dbReference>
<dbReference type="GO" id="GO:0003676">
    <property type="term" value="F:nucleic acid binding"/>
    <property type="evidence" value="ECO:0007669"/>
    <property type="project" value="InterPro"/>
</dbReference>
<evidence type="ECO:0000256" key="1">
    <source>
        <dbReference type="ARBA" id="ARBA00022741"/>
    </source>
</evidence>
<dbReference type="SMART" id="SM00490">
    <property type="entry name" value="HELICc"/>
    <property type="match status" value="1"/>
</dbReference>
<gene>
    <name evidence="5" type="ORF">SAMN05216212_2781</name>
</gene>
<dbReference type="InterPro" id="IPR014001">
    <property type="entry name" value="Helicase_ATP-bd"/>
</dbReference>
<dbReference type="PROSITE" id="PS51194">
    <property type="entry name" value="HELICASE_CTER"/>
    <property type="match status" value="1"/>
</dbReference>
<accession>A0A1G9DFG2</accession>
<proteinExistence type="predicted"/>
<dbReference type="PANTHER" id="PTHR47957:SF3">
    <property type="entry name" value="ATP-DEPENDENT HELICASE HRQ1"/>
    <property type="match status" value="1"/>
</dbReference>
<evidence type="ECO:0000259" key="4">
    <source>
        <dbReference type="PROSITE" id="PS51194"/>
    </source>
</evidence>
<dbReference type="RefSeq" id="WP_091515485.1">
    <property type="nucleotide sequence ID" value="NZ_FNFH01000006.1"/>
</dbReference>
<dbReference type="GO" id="GO:0043138">
    <property type="term" value="F:3'-5' DNA helicase activity"/>
    <property type="evidence" value="ECO:0007669"/>
    <property type="project" value="TreeGrafter"/>
</dbReference>
<feature type="domain" description="Helicase C-terminal" evidence="4">
    <location>
        <begin position="1027"/>
        <end position="1207"/>
    </location>
</feature>
<dbReference type="OrthoDB" id="9815222at2"/>
<dbReference type="Pfam" id="PF00271">
    <property type="entry name" value="Helicase_C"/>
    <property type="match status" value="1"/>
</dbReference>
<reference evidence="6" key="1">
    <citation type="submission" date="2016-10" db="EMBL/GenBank/DDBJ databases">
        <authorList>
            <person name="Varghese N."/>
            <person name="Submissions S."/>
        </authorList>
    </citation>
    <scope>NUCLEOTIDE SEQUENCE [LARGE SCALE GENOMIC DNA]</scope>
    <source>
        <strain evidence="6">CGMCC 1.10658</strain>
    </source>
</reference>
<organism evidence="5 6">
    <name type="scientific">Microbulbifer yueqingensis</name>
    <dbReference type="NCBI Taxonomy" id="658219"/>
    <lineage>
        <taxon>Bacteria</taxon>
        <taxon>Pseudomonadati</taxon>
        <taxon>Pseudomonadota</taxon>
        <taxon>Gammaproteobacteria</taxon>
        <taxon>Cellvibrionales</taxon>
        <taxon>Microbulbiferaceae</taxon>
        <taxon>Microbulbifer</taxon>
    </lineage>
</organism>
<keyword evidence="2" id="KW-0067">ATP-binding</keyword>
<keyword evidence="1" id="KW-0547">Nucleotide-binding</keyword>
<dbReference type="EMBL" id="FNFH01000006">
    <property type="protein sequence ID" value="SDK62609.1"/>
    <property type="molecule type" value="Genomic_DNA"/>
</dbReference>
<dbReference type="InterPro" id="IPR001650">
    <property type="entry name" value="Helicase_C-like"/>
</dbReference>
<evidence type="ECO:0000313" key="5">
    <source>
        <dbReference type="EMBL" id="SDK62609.1"/>
    </source>
</evidence>
<keyword evidence="5" id="KW-0378">Hydrolase</keyword>
<sequence>MKYFQGLVEQSISRAKQSTLSILGISDPHLRAHLAQQMSEELGAEGCFLAPPVFEHTFGWQPSQSSLASLAGALLEPELVKTLGDASGGYALPGHIHPYTHQLNAWRTLLDEEPKSAVVTSGTGSGKTECFMIPILNDLIRESKQATGPLVGVRALFLYPLNALINSQQERLDAWTRDYGEQIRFCLYNGNTEQSESKVRREQREHPNQVLSRERLRKEPSPILLTNSTMLEYMLVRQDDAPILEKSREAGSLRWIVLDEAHTYIGSQAAELSLLLRRVLHAFGRQAKDVRFVATSATIADQDAEAKLKTYLASLAGVNETQVVVIGGSRSIPELEQRDAVSPVSRDKILAIEPGEEVSPARYDALAHSDVASRLRNAIVDNGEPQTLDELLTHAKELLPQVSKQEQQGELLAWIDLMTGTKKEAGGEPFLKLRAHFLQRMLHGLWSCIDPQCPEKTAHLEHWPFGNLYVTERSRCTCSAPVYEVAFCHDCATPHLLAEDCSGYLHQRSAFVRDEFALTYEQAEGDEDPHHNLEDTITSDSQWIIASPLLSSKEAESEEQNNYIDARVDAESLEINKIQAERNVGFRHAGEDEAVCHHCGNSGFNGRKFYRQCYLGAPFYITNAVPTVLEYCPDPDREDLGKYSPEELPGRGRRLITFTDSRQGTARLAVKMQQEAERSSLRGLVFQVLRNRMADAQIAGGEGSAGTAEELEAAAKTVPDPAIKQLLLQQAEAARQQAAAPKGIVSFDDLTRELAASPTVSNGIVRYNRYTSPELFITGDEAGTMARLLLAREFARRPKNQNSTETLGLIRVGYQGLDSIKQAPPFWKETRVSVSGGENRALTLDDWRDFLKVALDFHVREHTYLELEDVLRNWMGARFTPKVLMSPKSEIVESPRVRKWPTAAAGPHRSRLIKLLELATDKDVAQQADLDVINAWLEKAWQDLINARILESHANGYALKFRKLLFSLPERAWECPVTGRLLDTTFVGLTPYLPRKYREGHFRCSEVELPSWTALEAAATGTSKLHSIRSAVERDEIIADLRSRNLWTDVSDRVVEGGYYYRTAEHSAQQSSEALKRYEDLFKRGHVNVLNCSTTMEMGVDIGGISAVVMNNVPPHPANYLQRAGRAGRRSEARAIAYTLCKKDPHNQRAFNNPKWPFVTAIPAPSITLSSDRIVQRHVHSLLLGMFLRKNQLCFTDNTKLNVKWFFSGEKDSPCHKFIAWTESLPKELQDAMTELLRGTSLASVAPQKVVAKSTTRLRKLQQRWVNEYQSLVAKQESATDEAYKRALSLELKRHEEEYLLRDLAARAYLPGYGFPTDVVNINTYNIEEFRNRSASKAKASREDNIYSYKEKPSRGLDVAIREYAPGSDIVIDGRVYRSAGVSLHWHSGGAINEAQKFDIAWQCKNCGASGVQENAFSNSDEIHCVSCNQAVAHSHKKTVLRPAGFLTDFYQESTNDISSQKFIRVERPRITVHGPRVALPDERLGYIEYGSEGTVFHHSSGEHEKGYAICMACGRAESMLASGEIPKSLQPSVMHRPLGGGKGADRTETCSGEKVMPNVYLGYQTSTDVLEVYLKNPQTGEWLPNTQEGQTIAATLAVALRDEIASRLGIASTEMGFSFRKDRDLEQGAERFVVQVYDKVSGGGGFCTAEVSDIGQLLKGVYQRLHCPAECDNVCSACLTGQDSRVEQESLDRPRALAWLKDIGLIEHLALPSCFATMPGAKHCAISPIEWIRSKLQSSADRITIRVPDSNVDVSHSDFRDMVLGWKVIDQVAVNLLLEPGMDVSDEFKHSLNLLHRLGVEVAYIDEAVPEQEFYMGIQVGGSDGVFTLVSQERQALVPGEGWLRDNIGGALAATDQLPSFMRKPLPSDFWETNLSGARVIEFSDELNGRVINFPTRFAQFLQQQVPTLKQQFANEQVVKISYYDRYLKSPWMVLLLEKLLASFPSKECTVEIQTLAANSDYSKSFIDANWCDPEDQREAIAEWIGVNLKASVDVHIEDRPKAMSHGRILILEWSSGKTTKILLDQGVGYWDKKKTKDDRFNFRGHVAQQLEQIQAYQNHASMINSAPWPTYITVITE</sequence>
<dbReference type="SUPFAM" id="SSF52540">
    <property type="entry name" value="P-loop containing nucleoside triphosphate hydrolases"/>
    <property type="match status" value="1"/>
</dbReference>
<dbReference type="InterPro" id="IPR011545">
    <property type="entry name" value="DEAD/DEAH_box_helicase_dom"/>
</dbReference>
<dbReference type="PROSITE" id="PS51192">
    <property type="entry name" value="HELICASE_ATP_BIND_1"/>
    <property type="match status" value="1"/>
</dbReference>
<keyword evidence="5" id="KW-0347">Helicase</keyword>
<dbReference type="Proteomes" id="UP000199305">
    <property type="component" value="Unassembled WGS sequence"/>
</dbReference>
<dbReference type="PANTHER" id="PTHR47957">
    <property type="entry name" value="ATP-DEPENDENT HELICASE HRQ1"/>
    <property type="match status" value="1"/>
</dbReference>
<dbReference type="Pfam" id="PF00270">
    <property type="entry name" value="DEAD"/>
    <property type="match status" value="1"/>
</dbReference>
<dbReference type="SMART" id="SM00487">
    <property type="entry name" value="DEXDc"/>
    <property type="match status" value="1"/>
</dbReference>